<dbReference type="Proteomes" id="UP001222325">
    <property type="component" value="Unassembled WGS sequence"/>
</dbReference>
<dbReference type="EMBL" id="JARJCN010000015">
    <property type="protein sequence ID" value="KAJ7094036.1"/>
    <property type="molecule type" value="Genomic_DNA"/>
</dbReference>
<reference evidence="6" key="1">
    <citation type="submission" date="2023-03" db="EMBL/GenBank/DDBJ databases">
        <title>Massive genome expansion in bonnet fungi (Mycena s.s.) driven by repeated elements and novel gene families across ecological guilds.</title>
        <authorList>
            <consortium name="Lawrence Berkeley National Laboratory"/>
            <person name="Harder C.B."/>
            <person name="Miyauchi S."/>
            <person name="Viragh M."/>
            <person name="Kuo A."/>
            <person name="Thoen E."/>
            <person name="Andreopoulos B."/>
            <person name="Lu D."/>
            <person name="Skrede I."/>
            <person name="Drula E."/>
            <person name="Henrissat B."/>
            <person name="Morin E."/>
            <person name="Kohler A."/>
            <person name="Barry K."/>
            <person name="LaButti K."/>
            <person name="Morin E."/>
            <person name="Salamov A."/>
            <person name="Lipzen A."/>
            <person name="Mereny Z."/>
            <person name="Hegedus B."/>
            <person name="Baldrian P."/>
            <person name="Stursova M."/>
            <person name="Weitz H."/>
            <person name="Taylor A."/>
            <person name="Grigoriev I.V."/>
            <person name="Nagy L.G."/>
            <person name="Martin F."/>
            <person name="Kauserud H."/>
        </authorList>
    </citation>
    <scope>NUCLEOTIDE SEQUENCE</scope>
    <source>
        <strain evidence="6">CBHHK173m</strain>
    </source>
</reference>
<accession>A0AAD6UCU3</accession>
<dbReference type="InterPro" id="IPR038765">
    <property type="entry name" value="Papain-like_cys_pep_sf"/>
</dbReference>
<proteinExistence type="inferred from homology"/>
<dbReference type="PROSITE" id="PS50600">
    <property type="entry name" value="ULP_PROTEASE"/>
    <property type="match status" value="1"/>
</dbReference>
<evidence type="ECO:0000256" key="3">
    <source>
        <dbReference type="ARBA" id="ARBA00022801"/>
    </source>
</evidence>
<feature type="compositionally biased region" description="Acidic residues" evidence="4">
    <location>
        <begin position="290"/>
        <end position="301"/>
    </location>
</feature>
<feature type="region of interest" description="Disordered" evidence="4">
    <location>
        <begin position="272"/>
        <end position="301"/>
    </location>
</feature>
<dbReference type="GO" id="GO:0006508">
    <property type="term" value="P:proteolysis"/>
    <property type="evidence" value="ECO:0007669"/>
    <property type="project" value="UniProtKB-KW"/>
</dbReference>
<dbReference type="InterPro" id="IPR003653">
    <property type="entry name" value="Peptidase_C48_C"/>
</dbReference>
<keyword evidence="2" id="KW-0645">Protease</keyword>
<organism evidence="6 7">
    <name type="scientific">Mycena belliarum</name>
    <dbReference type="NCBI Taxonomy" id="1033014"/>
    <lineage>
        <taxon>Eukaryota</taxon>
        <taxon>Fungi</taxon>
        <taxon>Dikarya</taxon>
        <taxon>Basidiomycota</taxon>
        <taxon>Agaricomycotina</taxon>
        <taxon>Agaricomycetes</taxon>
        <taxon>Agaricomycetidae</taxon>
        <taxon>Agaricales</taxon>
        <taxon>Marasmiineae</taxon>
        <taxon>Mycenaceae</taxon>
        <taxon>Mycena</taxon>
    </lineage>
</organism>
<dbReference type="GO" id="GO:0019783">
    <property type="term" value="F:ubiquitin-like protein peptidase activity"/>
    <property type="evidence" value="ECO:0007669"/>
    <property type="project" value="UniProtKB-ARBA"/>
</dbReference>
<evidence type="ECO:0000313" key="7">
    <source>
        <dbReference type="Proteomes" id="UP001222325"/>
    </source>
</evidence>
<sequence>MDAVRAAKTRWCSVLDPVYEKREAFTTSKEARHDIDTALEALTKLPWDGALRGFRAGGSVEQLAHWFTKDWLRSDHEDQMLELLASDLGFLGNCIDLTFFRSKLAEAYSNPDRYRTDQGFRWLRRLGTAFATKDRTRSGTISNENENHWITLVIDAEKQIVGYGNGFRTQVPADLRKHLDWWLNEHLATKFKWVDIPVAQQTDPHSCGILAYFTLAHWFDPERFPLPTCTAAAMAEARIKMFLRIVRYDERNNFSNVAQDCEFTFVALPSSDGGDAERHEAREQNTESASADDSEYSADSD</sequence>
<evidence type="ECO:0000256" key="1">
    <source>
        <dbReference type="ARBA" id="ARBA00005234"/>
    </source>
</evidence>
<evidence type="ECO:0000313" key="6">
    <source>
        <dbReference type="EMBL" id="KAJ7094036.1"/>
    </source>
</evidence>
<comment type="similarity">
    <text evidence="1">Belongs to the peptidase C48 family.</text>
</comment>
<dbReference type="Gene3D" id="3.40.395.10">
    <property type="entry name" value="Adenoviral Proteinase, Chain A"/>
    <property type="match status" value="1"/>
</dbReference>
<name>A0AAD6UCU3_9AGAR</name>
<keyword evidence="3" id="KW-0378">Hydrolase</keyword>
<feature type="domain" description="Ubiquitin-like protease family profile" evidence="5">
    <location>
        <begin position="35"/>
        <end position="218"/>
    </location>
</feature>
<dbReference type="SUPFAM" id="SSF54001">
    <property type="entry name" value="Cysteine proteinases"/>
    <property type="match status" value="1"/>
</dbReference>
<keyword evidence="7" id="KW-1185">Reference proteome</keyword>
<evidence type="ECO:0000259" key="5">
    <source>
        <dbReference type="PROSITE" id="PS50600"/>
    </source>
</evidence>
<evidence type="ECO:0000256" key="2">
    <source>
        <dbReference type="ARBA" id="ARBA00022670"/>
    </source>
</evidence>
<feature type="compositionally biased region" description="Basic and acidic residues" evidence="4">
    <location>
        <begin position="275"/>
        <end position="285"/>
    </location>
</feature>
<evidence type="ECO:0000256" key="4">
    <source>
        <dbReference type="SAM" id="MobiDB-lite"/>
    </source>
</evidence>
<protein>
    <recommendedName>
        <fullName evidence="5">Ubiquitin-like protease family profile domain-containing protein</fullName>
    </recommendedName>
</protein>
<gene>
    <name evidence="6" type="ORF">B0H15DRAFT_776460</name>
</gene>
<comment type="caution">
    <text evidence="6">The sequence shown here is derived from an EMBL/GenBank/DDBJ whole genome shotgun (WGS) entry which is preliminary data.</text>
</comment>
<dbReference type="GO" id="GO:0008234">
    <property type="term" value="F:cysteine-type peptidase activity"/>
    <property type="evidence" value="ECO:0007669"/>
    <property type="project" value="InterPro"/>
</dbReference>
<feature type="non-terminal residue" evidence="6">
    <location>
        <position position="301"/>
    </location>
</feature>
<dbReference type="AlphaFoldDB" id="A0AAD6UCU3"/>